<evidence type="ECO:0000313" key="3">
    <source>
        <dbReference type="Proteomes" id="UP000026962"/>
    </source>
</evidence>
<evidence type="ECO:0000256" key="1">
    <source>
        <dbReference type="SAM" id="MobiDB-lite"/>
    </source>
</evidence>
<reference evidence="2" key="2">
    <citation type="submission" date="2018-05" db="EMBL/GenBank/DDBJ databases">
        <title>OpunRS2 (Oryza punctata Reference Sequence Version 2).</title>
        <authorList>
            <person name="Zhang J."/>
            <person name="Kudrna D."/>
            <person name="Lee S."/>
            <person name="Talag J."/>
            <person name="Welchert J."/>
            <person name="Wing R.A."/>
        </authorList>
    </citation>
    <scope>NUCLEOTIDE SEQUENCE [LARGE SCALE GENOMIC DNA]</scope>
</reference>
<feature type="compositionally biased region" description="Pro residues" evidence="1">
    <location>
        <begin position="1"/>
        <end position="14"/>
    </location>
</feature>
<name>A0A0E0L0H6_ORYPU</name>
<dbReference type="EnsemblPlants" id="OPUNC05G08520.1">
    <property type="protein sequence ID" value="OPUNC05G08520.1"/>
    <property type="gene ID" value="OPUNC05G08520"/>
</dbReference>
<accession>A0A0E0L0H6</accession>
<evidence type="ECO:0000313" key="2">
    <source>
        <dbReference type="EnsemblPlants" id="OPUNC05G08520.1"/>
    </source>
</evidence>
<reference evidence="2" key="1">
    <citation type="submission" date="2015-04" db="UniProtKB">
        <authorList>
            <consortium name="EnsemblPlants"/>
        </authorList>
    </citation>
    <scope>IDENTIFICATION</scope>
</reference>
<dbReference type="AlphaFoldDB" id="A0A0E0L0H6"/>
<keyword evidence="3" id="KW-1185">Reference proteome</keyword>
<proteinExistence type="predicted"/>
<dbReference type="HOGENOM" id="CLU_1328242_0_0_1"/>
<sequence>MFPPNEDLPPPGPNPGDDNDGGPNGGGPDDDHIWKFGPNMLNVHVEDEQAWDQATNAAQHEITDLEQAEDNHRAKWILAPAGPPAVHFPRLNVVEIPAASEVSTRSVRSQDVLYHVPWAALPPILPHNPFDFSMDTLSQEMTCPATPDGSLVLHANPVSPERKRKGRKALLVDSCVRSERLLAIRMVSGVICKKTLIWGLGNHGVRQ</sequence>
<dbReference type="Gramene" id="OPUNC05G08520.1">
    <property type="protein sequence ID" value="OPUNC05G08520.1"/>
    <property type="gene ID" value="OPUNC05G08520"/>
</dbReference>
<dbReference type="Proteomes" id="UP000026962">
    <property type="component" value="Chromosome 5"/>
</dbReference>
<protein>
    <submittedName>
        <fullName evidence="2">Uncharacterized protein</fullName>
    </submittedName>
</protein>
<organism evidence="2">
    <name type="scientific">Oryza punctata</name>
    <name type="common">Red rice</name>
    <dbReference type="NCBI Taxonomy" id="4537"/>
    <lineage>
        <taxon>Eukaryota</taxon>
        <taxon>Viridiplantae</taxon>
        <taxon>Streptophyta</taxon>
        <taxon>Embryophyta</taxon>
        <taxon>Tracheophyta</taxon>
        <taxon>Spermatophyta</taxon>
        <taxon>Magnoliopsida</taxon>
        <taxon>Liliopsida</taxon>
        <taxon>Poales</taxon>
        <taxon>Poaceae</taxon>
        <taxon>BOP clade</taxon>
        <taxon>Oryzoideae</taxon>
        <taxon>Oryzeae</taxon>
        <taxon>Oryzinae</taxon>
        <taxon>Oryza</taxon>
    </lineage>
</organism>
<feature type="region of interest" description="Disordered" evidence="1">
    <location>
        <begin position="1"/>
        <end position="35"/>
    </location>
</feature>